<sequence>MSSHRDAPPHSGEASAAGPTQSNFEFADAKFARTSITGPSPSSRATDLKRIGRIGALAVALGVGAAIAAVPGVAFADTAEGGSPESSAERSQESSSGTEAAPPQHRSAREKPADRDDKPSPPTRRGATRTAATEAASGRDRPTRDTESPASGVGESAVTSDGDDRQPAEQSVATTTTTLRSATSSSSQPAGVPDSPAQESVLLAASASIGRPNEARTAIPSPAARSAQTSVLTEAPQQASSTAADDADAQDRDVVIDADSLTVSRPSNGTTYTDPTASGGTALLLHRNATASTTVTLPEFTSLVIRAKGDQYRGAPEMRVSVNGKVVSKVAVTATSWTDYTVPFSGPAGTYTLSVAFTNDRYSRRNGDRNLRLDTVTVVSAVVDPEPPTPPSTGSPGYFEGADWLWKPIATNPVLATNSATWVNYLAAPDKLRIANLYDYSVALVSASEITSSTPRYDVAFTEPWGSDPFGNTTVPIPLGTKVPPGSDGHVAILDPTTGLAYGIWQAKYNSSTNTWSGSWGGMTDLDGDGIDQSGSATAAAIARYAGVVTAAELSAAIAANTGINHALAFSTDLAGPDFVYPAAKSDGQNWAGVAVPIPEGYRIQLDPSIDVDAIPGMTPGERVIAKTLQTHGAYVVDQGSARMAFAFELLDDATSTSPGSVWVDAGFAWDYYDMNAIPWSQLRVLAPTSVSV</sequence>
<dbReference type="EMBL" id="CP000511">
    <property type="protein sequence ID" value="ABM16014.1"/>
    <property type="molecule type" value="Genomic_DNA"/>
</dbReference>
<organism evidence="4 5">
    <name type="scientific">Mycolicibacterium vanbaalenii (strain DSM 7251 / JCM 13017 / BCRC 16820 / KCTC 9966 / NRRL B-24157 / PYR-1)</name>
    <name type="common">Mycobacterium vanbaalenii</name>
    <dbReference type="NCBI Taxonomy" id="350058"/>
    <lineage>
        <taxon>Bacteria</taxon>
        <taxon>Bacillati</taxon>
        <taxon>Actinomycetota</taxon>
        <taxon>Actinomycetes</taxon>
        <taxon>Mycobacteriales</taxon>
        <taxon>Mycobacteriaceae</taxon>
        <taxon>Mycolicibacterium</taxon>
    </lineage>
</organism>
<dbReference type="STRING" id="350058.Mvan_5243"/>
<feature type="compositionally biased region" description="Low complexity" evidence="1">
    <location>
        <begin position="171"/>
        <end position="187"/>
    </location>
</feature>
<dbReference type="InterPro" id="IPR008979">
    <property type="entry name" value="Galactose-bd-like_sf"/>
</dbReference>
<feature type="domain" description="Carbohydrate binding module xylan-binding" evidence="3">
    <location>
        <begin position="303"/>
        <end position="388"/>
    </location>
</feature>
<accession>A1TFR4</accession>
<gene>
    <name evidence="4" type="ordered locus">Mvan_5243</name>
</gene>
<proteinExistence type="predicted"/>
<evidence type="ECO:0000259" key="3">
    <source>
        <dbReference type="Pfam" id="PF16841"/>
    </source>
</evidence>
<dbReference type="AlphaFoldDB" id="A1TFR4"/>
<feature type="compositionally biased region" description="Low complexity" evidence="1">
    <location>
        <begin position="123"/>
        <end position="136"/>
    </location>
</feature>
<dbReference type="SUPFAM" id="SSF49785">
    <property type="entry name" value="Galactose-binding domain-like"/>
    <property type="match status" value="1"/>
</dbReference>
<feature type="compositionally biased region" description="Low complexity" evidence="1">
    <location>
        <begin position="235"/>
        <end position="244"/>
    </location>
</feature>
<dbReference type="KEGG" id="mva:Mvan_5243"/>
<feature type="transmembrane region" description="Helical" evidence="2">
    <location>
        <begin position="54"/>
        <end position="76"/>
    </location>
</feature>
<feature type="region of interest" description="Disordered" evidence="1">
    <location>
        <begin position="213"/>
        <end position="251"/>
    </location>
</feature>
<dbReference type="eggNOG" id="ENOG502ZCGR">
    <property type="taxonomic scope" value="Bacteria"/>
</dbReference>
<keyword evidence="2" id="KW-1133">Transmembrane helix</keyword>
<evidence type="ECO:0000313" key="4">
    <source>
        <dbReference type="EMBL" id="ABM16014.1"/>
    </source>
</evidence>
<feature type="compositionally biased region" description="Polar residues" evidence="1">
    <location>
        <begin position="34"/>
        <end position="45"/>
    </location>
</feature>
<evidence type="ECO:0000256" key="1">
    <source>
        <dbReference type="SAM" id="MobiDB-lite"/>
    </source>
</evidence>
<feature type="region of interest" description="Disordered" evidence="1">
    <location>
        <begin position="77"/>
        <end position="197"/>
    </location>
</feature>
<dbReference type="InterPro" id="IPR031768">
    <property type="entry name" value="CBM60_xylan-bd"/>
</dbReference>
<name>A1TFR4_MYCVP</name>
<keyword evidence="5" id="KW-1185">Reference proteome</keyword>
<keyword evidence="2" id="KW-0812">Transmembrane</keyword>
<evidence type="ECO:0000256" key="2">
    <source>
        <dbReference type="SAM" id="Phobius"/>
    </source>
</evidence>
<feature type="region of interest" description="Disordered" evidence="1">
    <location>
        <begin position="1"/>
        <end position="47"/>
    </location>
</feature>
<reference evidence="4" key="1">
    <citation type="submission" date="2006-12" db="EMBL/GenBank/DDBJ databases">
        <title>Complete sequence of Mycobacterium vanbaalenii PYR-1.</title>
        <authorList>
            <consortium name="US DOE Joint Genome Institute"/>
            <person name="Copeland A."/>
            <person name="Lucas S."/>
            <person name="Lapidus A."/>
            <person name="Barry K."/>
            <person name="Detter J.C."/>
            <person name="Glavina del Rio T."/>
            <person name="Hammon N."/>
            <person name="Israni S."/>
            <person name="Dalin E."/>
            <person name="Tice H."/>
            <person name="Pitluck S."/>
            <person name="Singan V."/>
            <person name="Schmutz J."/>
            <person name="Larimer F."/>
            <person name="Land M."/>
            <person name="Hauser L."/>
            <person name="Kyrpides N."/>
            <person name="Anderson I.J."/>
            <person name="Miller C."/>
            <person name="Richardson P."/>
        </authorList>
    </citation>
    <scope>NUCLEOTIDE SEQUENCE [LARGE SCALE GENOMIC DNA]</scope>
    <source>
        <strain evidence="4">PYR-1</strain>
    </source>
</reference>
<dbReference type="Proteomes" id="UP000009159">
    <property type="component" value="Chromosome"/>
</dbReference>
<protein>
    <recommendedName>
        <fullName evidence="3">Carbohydrate binding module xylan-binding domain-containing protein</fullName>
    </recommendedName>
</protein>
<feature type="compositionally biased region" description="Basic and acidic residues" evidence="1">
    <location>
        <begin position="107"/>
        <end position="119"/>
    </location>
</feature>
<dbReference type="Gene3D" id="2.60.60.40">
    <property type="match status" value="1"/>
</dbReference>
<dbReference type="Pfam" id="PF16841">
    <property type="entry name" value="CBM60"/>
    <property type="match status" value="1"/>
</dbReference>
<dbReference type="HOGENOM" id="CLU_407001_0_0_11"/>
<keyword evidence="2" id="KW-0472">Membrane</keyword>
<evidence type="ECO:0000313" key="5">
    <source>
        <dbReference type="Proteomes" id="UP000009159"/>
    </source>
</evidence>
<feature type="compositionally biased region" description="Basic and acidic residues" evidence="1">
    <location>
        <begin position="137"/>
        <end position="147"/>
    </location>
</feature>